<dbReference type="GO" id="GO:0006310">
    <property type="term" value="P:DNA recombination"/>
    <property type="evidence" value="ECO:0007669"/>
    <property type="project" value="UniProtKB-KW"/>
</dbReference>
<dbReference type="KEGG" id="ima:PO878_20210"/>
<dbReference type="GO" id="GO:0003677">
    <property type="term" value="F:DNA binding"/>
    <property type="evidence" value="ECO:0007669"/>
    <property type="project" value="InterPro"/>
</dbReference>
<sequence>MSDTEKCEPRQLPFDGTVPVAHRLVGRLVSDVGAPGRHLAVGWSHERTYPGILLEPRDVLATAATVTAPRLMEVIGLVGSHLGSVRDVREQSGVRLMAEIKRFALRLEASGVRSLDQVTSADCCDFIDEAVTTRTGGWSEPSVSTRYLRRSAIRLLFGTARRLQLATGDPTLDIALPPRPALTTRPLDDAEEMVGRVWAKPTLTGTRHAAAWALGQATATGSEQAAARVGDLDLERGRVKLHGNERSRKPRWGQLTDWGVNQLERRLDAIGTDPSTPLVTSARASRNARQASSCAAVSEVLRAAQLNVDRSVRPASLPAWAGRAVFDANQRIDEAAHALGVRSLDQAASVIGWSW</sequence>
<protein>
    <recommendedName>
        <fullName evidence="4">Integrase</fullName>
    </recommendedName>
</protein>
<dbReference type="AlphaFoldDB" id="A0AAF0BVJ0"/>
<name>A0AAF0BVJ0_9ACTN</name>
<evidence type="ECO:0008006" key="4">
    <source>
        <dbReference type="Google" id="ProtNLM"/>
    </source>
</evidence>
<dbReference type="Proteomes" id="UP001216390">
    <property type="component" value="Chromosome"/>
</dbReference>
<organism evidence="2 3">
    <name type="scientific">Iamia majanohamensis</name>
    <dbReference type="NCBI Taxonomy" id="467976"/>
    <lineage>
        <taxon>Bacteria</taxon>
        <taxon>Bacillati</taxon>
        <taxon>Actinomycetota</taxon>
        <taxon>Acidimicrobiia</taxon>
        <taxon>Acidimicrobiales</taxon>
        <taxon>Iamiaceae</taxon>
        <taxon>Iamia</taxon>
    </lineage>
</organism>
<proteinExistence type="predicted"/>
<evidence type="ECO:0000313" key="2">
    <source>
        <dbReference type="EMBL" id="WCO66820.1"/>
    </source>
</evidence>
<dbReference type="InterPro" id="IPR011010">
    <property type="entry name" value="DNA_brk_join_enz"/>
</dbReference>
<dbReference type="GO" id="GO:0015074">
    <property type="term" value="P:DNA integration"/>
    <property type="evidence" value="ECO:0007669"/>
    <property type="project" value="InterPro"/>
</dbReference>
<dbReference type="Gene3D" id="1.10.443.10">
    <property type="entry name" value="Intergrase catalytic core"/>
    <property type="match status" value="1"/>
</dbReference>
<dbReference type="EMBL" id="CP116942">
    <property type="protein sequence ID" value="WCO66820.1"/>
    <property type="molecule type" value="Genomic_DNA"/>
</dbReference>
<accession>A0AAF0BVJ0</accession>
<dbReference type="RefSeq" id="WP_272736342.1">
    <property type="nucleotide sequence ID" value="NZ_CP116942.1"/>
</dbReference>
<dbReference type="SUPFAM" id="SSF56349">
    <property type="entry name" value="DNA breaking-rejoining enzymes"/>
    <property type="match status" value="1"/>
</dbReference>
<gene>
    <name evidence="2" type="ORF">PO878_20210</name>
</gene>
<evidence type="ECO:0000256" key="1">
    <source>
        <dbReference type="ARBA" id="ARBA00023172"/>
    </source>
</evidence>
<keyword evidence="1" id="KW-0233">DNA recombination</keyword>
<keyword evidence="3" id="KW-1185">Reference proteome</keyword>
<reference evidence="2" key="1">
    <citation type="submission" date="2023-01" db="EMBL/GenBank/DDBJ databases">
        <title>The diversity of Class Acidimicrobiia in South China Sea sediment environments and the proposal of Iamia marina sp. nov., a novel species of the genus Iamia.</title>
        <authorList>
            <person name="He Y."/>
            <person name="Tian X."/>
        </authorList>
    </citation>
    <scope>NUCLEOTIDE SEQUENCE</scope>
    <source>
        <strain evidence="2">DSM 19957</strain>
    </source>
</reference>
<dbReference type="InterPro" id="IPR013762">
    <property type="entry name" value="Integrase-like_cat_sf"/>
</dbReference>
<evidence type="ECO:0000313" key="3">
    <source>
        <dbReference type="Proteomes" id="UP001216390"/>
    </source>
</evidence>